<organism evidence="4 5">
    <name type="scientific">Labedaea rhizosphaerae</name>
    <dbReference type="NCBI Taxonomy" id="598644"/>
    <lineage>
        <taxon>Bacteria</taxon>
        <taxon>Bacillati</taxon>
        <taxon>Actinomycetota</taxon>
        <taxon>Actinomycetes</taxon>
        <taxon>Pseudonocardiales</taxon>
        <taxon>Pseudonocardiaceae</taxon>
        <taxon>Labedaea</taxon>
    </lineage>
</organism>
<dbReference type="Proteomes" id="UP000295444">
    <property type="component" value="Unassembled WGS sequence"/>
</dbReference>
<dbReference type="Pfam" id="PF00698">
    <property type="entry name" value="Acyl_transf_1"/>
    <property type="match status" value="1"/>
</dbReference>
<proteinExistence type="predicted"/>
<gene>
    <name evidence="4" type="ORF">EV186_104584</name>
</gene>
<dbReference type="OrthoDB" id="4726421at2"/>
<dbReference type="SUPFAM" id="SSF52151">
    <property type="entry name" value="FabD/lysophospholipase-like"/>
    <property type="match status" value="1"/>
</dbReference>
<dbReference type="Gene3D" id="3.30.70.3290">
    <property type="match status" value="1"/>
</dbReference>
<protein>
    <submittedName>
        <fullName evidence="4">Acyl transferase family protein</fullName>
    </submittedName>
</protein>
<dbReference type="AlphaFoldDB" id="A0A4R6SC42"/>
<dbReference type="GO" id="GO:0006633">
    <property type="term" value="P:fatty acid biosynthetic process"/>
    <property type="evidence" value="ECO:0007669"/>
    <property type="project" value="TreeGrafter"/>
</dbReference>
<dbReference type="InterPro" id="IPR016036">
    <property type="entry name" value="Malonyl_transacylase_ACP-bd"/>
</dbReference>
<reference evidence="4 5" key="1">
    <citation type="submission" date="2019-03" db="EMBL/GenBank/DDBJ databases">
        <title>Genomic Encyclopedia of Type Strains, Phase IV (KMG-IV): sequencing the most valuable type-strain genomes for metagenomic binning, comparative biology and taxonomic classification.</title>
        <authorList>
            <person name="Goeker M."/>
        </authorList>
    </citation>
    <scope>NUCLEOTIDE SEQUENCE [LARGE SCALE GENOMIC DNA]</scope>
    <source>
        <strain evidence="4 5">DSM 45361</strain>
    </source>
</reference>
<dbReference type="GO" id="GO:0004312">
    <property type="term" value="F:fatty acid synthase activity"/>
    <property type="evidence" value="ECO:0007669"/>
    <property type="project" value="TreeGrafter"/>
</dbReference>
<dbReference type="Gene3D" id="3.40.366.10">
    <property type="entry name" value="Malonyl-Coenzyme A Acyl Carrier Protein, domain 2"/>
    <property type="match status" value="1"/>
</dbReference>
<dbReference type="Gene3D" id="3.30.70.250">
    <property type="entry name" value="Malonyl-CoA ACP transacylase, ACP-binding"/>
    <property type="match status" value="1"/>
</dbReference>
<dbReference type="SUPFAM" id="SSF55048">
    <property type="entry name" value="Probable ACP-binding domain of malonyl-CoA ACP transacylase"/>
    <property type="match status" value="1"/>
</dbReference>
<dbReference type="InterPro" id="IPR014043">
    <property type="entry name" value="Acyl_transferase_dom"/>
</dbReference>
<dbReference type="PANTHER" id="PTHR43775">
    <property type="entry name" value="FATTY ACID SYNTHASE"/>
    <property type="match status" value="1"/>
</dbReference>
<keyword evidence="5" id="KW-1185">Reference proteome</keyword>
<evidence type="ECO:0000256" key="1">
    <source>
        <dbReference type="ARBA" id="ARBA00022450"/>
    </source>
</evidence>
<keyword evidence="4" id="KW-0808">Transferase</keyword>
<evidence type="ECO:0000313" key="4">
    <source>
        <dbReference type="EMBL" id="TDP96596.1"/>
    </source>
</evidence>
<name>A0A4R6SC42_LABRH</name>
<accession>A0A4R6SC42</accession>
<feature type="domain" description="Malonyl-CoA:ACP transacylase (MAT)" evidence="3">
    <location>
        <begin position="103"/>
        <end position="393"/>
    </location>
</feature>
<sequence>MTSHGQVGGTVSAERGSMSRLLVWAAPDEVSERSVRLSLRRWMSRCGDGFDRVADTWSQPVQGAVRGAVVASSGPEAVQALDLERPGVVLGRPAPELAPVALLLPGEGAQHHRMAVGIYRHDPVATEAIDEVLDLMGAEGDRVRADWLAEAPLLSPHHPMRALPMVFAVDYALAKVLLAWGIRPGVLVGQGVGELAAAVLAGVVSLPDAVDMLVAVAFELLAAPAGGALAVAAGAAEAAPHLDREVSLAADNGPGQIIVSGVDGALRRTEQSLRAVGISCMRVRAEAAYRSNVAVPACDAGMDALRGKLLRPPTWPLLSTTTAAPVSAEEATDPAFWAYQASRPVRLRETLNLLFAGGGYRCITAGPGQGLASLVRRHVAVATGASSVSSLLCARPRNADDDRRTVLAEAARLWASGYPVDLEQVHRLA</sequence>
<dbReference type="EMBL" id="SNXZ01000004">
    <property type="protein sequence ID" value="TDP96596.1"/>
    <property type="molecule type" value="Genomic_DNA"/>
</dbReference>
<comment type="caution">
    <text evidence="4">The sequence shown here is derived from an EMBL/GenBank/DDBJ whole genome shotgun (WGS) entry which is preliminary data.</text>
</comment>
<dbReference type="InterPro" id="IPR016035">
    <property type="entry name" value="Acyl_Trfase/lysoPLipase"/>
</dbReference>
<keyword evidence="2" id="KW-0597">Phosphoprotein</keyword>
<dbReference type="InterPro" id="IPR050091">
    <property type="entry name" value="PKS_NRPS_Biosynth_Enz"/>
</dbReference>
<keyword evidence="1" id="KW-0596">Phosphopantetheine</keyword>
<dbReference type="InterPro" id="IPR001227">
    <property type="entry name" value="Ac_transferase_dom_sf"/>
</dbReference>
<evidence type="ECO:0000256" key="2">
    <source>
        <dbReference type="ARBA" id="ARBA00022553"/>
    </source>
</evidence>
<evidence type="ECO:0000313" key="5">
    <source>
        <dbReference type="Proteomes" id="UP000295444"/>
    </source>
</evidence>
<evidence type="ECO:0000259" key="3">
    <source>
        <dbReference type="SMART" id="SM00827"/>
    </source>
</evidence>
<dbReference type="PANTHER" id="PTHR43775:SF37">
    <property type="entry name" value="SI:DKEY-61P9.11"/>
    <property type="match status" value="1"/>
</dbReference>
<dbReference type="SMART" id="SM00827">
    <property type="entry name" value="PKS_AT"/>
    <property type="match status" value="1"/>
</dbReference>